<dbReference type="AlphaFoldDB" id="A0A9D1J1S6"/>
<feature type="transmembrane region" description="Helical" evidence="2">
    <location>
        <begin position="96"/>
        <end position="119"/>
    </location>
</feature>
<feature type="transmembrane region" description="Helical" evidence="2">
    <location>
        <begin position="15"/>
        <end position="35"/>
    </location>
</feature>
<comment type="caution">
    <text evidence="4">The sequence shown here is derived from an EMBL/GenBank/DDBJ whole genome shotgun (WGS) entry which is preliminary data.</text>
</comment>
<dbReference type="Gene3D" id="1.20.120.1220">
    <property type="match status" value="1"/>
</dbReference>
<keyword evidence="2" id="KW-0472">Membrane</keyword>
<evidence type="ECO:0000313" key="4">
    <source>
        <dbReference type="EMBL" id="HIR57906.1"/>
    </source>
</evidence>
<keyword evidence="2" id="KW-0812">Transmembrane</keyword>
<feature type="transmembrane region" description="Helical" evidence="2">
    <location>
        <begin position="175"/>
        <end position="191"/>
    </location>
</feature>
<proteinExistence type="inferred from homology"/>
<evidence type="ECO:0000256" key="2">
    <source>
        <dbReference type="SAM" id="Phobius"/>
    </source>
</evidence>
<protein>
    <submittedName>
        <fullName evidence="4">Prepilin peptidase</fullName>
    </submittedName>
</protein>
<evidence type="ECO:0000259" key="3">
    <source>
        <dbReference type="Pfam" id="PF01478"/>
    </source>
</evidence>
<dbReference type="Pfam" id="PF01478">
    <property type="entry name" value="Peptidase_A24"/>
    <property type="match status" value="1"/>
</dbReference>
<dbReference type="GO" id="GO:0004190">
    <property type="term" value="F:aspartic-type endopeptidase activity"/>
    <property type="evidence" value="ECO:0007669"/>
    <property type="project" value="InterPro"/>
</dbReference>
<dbReference type="InterPro" id="IPR050882">
    <property type="entry name" value="Prepilin_peptidase/N-MTase"/>
</dbReference>
<keyword evidence="2" id="KW-1133">Transmembrane helix</keyword>
<dbReference type="GO" id="GO:0005886">
    <property type="term" value="C:plasma membrane"/>
    <property type="evidence" value="ECO:0007669"/>
    <property type="project" value="TreeGrafter"/>
</dbReference>
<dbReference type="PANTHER" id="PTHR30487:SF0">
    <property type="entry name" value="PREPILIN LEADER PEPTIDASE_N-METHYLTRANSFERASE-RELATED"/>
    <property type="match status" value="1"/>
</dbReference>
<sequence length="192" mass="19933">MKYNGKDRNGDLRRIQLLIAAAAAVIGGAGGWFAAIRTEAVQDQMRLLLVMMALCAAAGVDLLVRRIPNLLPLLLLAGFAVCTALDFILRPDRAQGLLFSGVLGGAGILAVLGLCRLITRGGIGLGDVKLFSAASLLLGLYGGICTLALGQLAALAAAVALLLSKKATWKDSIPFAPFLALGFLICLILGTY</sequence>
<dbReference type="InterPro" id="IPR000045">
    <property type="entry name" value="Prepilin_IV_endopep_pep"/>
</dbReference>
<reference evidence="4" key="2">
    <citation type="journal article" date="2021" name="PeerJ">
        <title>Extensive microbial diversity within the chicken gut microbiome revealed by metagenomics and culture.</title>
        <authorList>
            <person name="Gilroy R."/>
            <person name="Ravi A."/>
            <person name="Getino M."/>
            <person name="Pursley I."/>
            <person name="Horton D.L."/>
            <person name="Alikhan N.F."/>
            <person name="Baker D."/>
            <person name="Gharbi K."/>
            <person name="Hall N."/>
            <person name="Watson M."/>
            <person name="Adriaenssens E.M."/>
            <person name="Foster-Nyarko E."/>
            <person name="Jarju S."/>
            <person name="Secka A."/>
            <person name="Antonio M."/>
            <person name="Oren A."/>
            <person name="Chaudhuri R.R."/>
            <person name="La Ragione R."/>
            <person name="Hildebrand F."/>
            <person name="Pallen M.J."/>
        </authorList>
    </citation>
    <scope>NUCLEOTIDE SEQUENCE</scope>
    <source>
        <strain evidence="4">ChiSjej1B19-7085</strain>
    </source>
</reference>
<feature type="domain" description="Prepilin type IV endopeptidase peptidase" evidence="3">
    <location>
        <begin position="49"/>
        <end position="158"/>
    </location>
</feature>
<evidence type="ECO:0000313" key="5">
    <source>
        <dbReference type="Proteomes" id="UP000886785"/>
    </source>
</evidence>
<dbReference type="GO" id="GO:0006465">
    <property type="term" value="P:signal peptide processing"/>
    <property type="evidence" value="ECO:0007669"/>
    <property type="project" value="TreeGrafter"/>
</dbReference>
<feature type="transmembrane region" description="Helical" evidence="2">
    <location>
        <begin position="139"/>
        <end position="163"/>
    </location>
</feature>
<accession>A0A9D1J1S6</accession>
<dbReference type="PANTHER" id="PTHR30487">
    <property type="entry name" value="TYPE 4 PREPILIN-LIKE PROTEINS LEADER PEPTIDE-PROCESSING ENZYME"/>
    <property type="match status" value="1"/>
</dbReference>
<evidence type="ECO:0000256" key="1">
    <source>
        <dbReference type="ARBA" id="ARBA00005801"/>
    </source>
</evidence>
<feature type="transmembrane region" description="Helical" evidence="2">
    <location>
        <begin position="70"/>
        <end position="89"/>
    </location>
</feature>
<gene>
    <name evidence="4" type="ORF">IAA54_09565</name>
</gene>
<dbReference type="Proteomes" id="UP000886785">
    <property type="component" value="Unassembled WGS sequence"/>
</dbReference>
<dbReference type="EMBL" id="DVHF01000114">
    <property type="protein sequence ID" value="HIR57906.1"/>
    <property type="molecule type" value="Genomic_DNA"/>
</dbReference>
<name>A0A9D1J1S6_9FIRM</name>
<comment type="similarity">
    <text evidence="1">Belongs to the peptidase A24 family.</text>
</comment>
<organism evidence="4 5">
    <name type="scientific">Candidatus Gallacutalibacter pullicola</name>
    <dbReference type="NCBI Taxonomy" id="2840830"/>
    <lineage>
        <taxon>Bacteria</taxon>
        <taxon>Bacillati</taxon>
        <taxon>Bacillota</taxon>
        <taxon>Clostridia</taxon>
        <taxon>Eubacteriales</taxon>
        <taxon>Candidatus Gallacutalibacter</taxon>
    </lineage>
</organism>
<feature type="transmembrane region" description="Helical" evidence="2">
    <location>
        <begin position="47"/>
        <end position="64"/>
    </location>
</feature>
<reference evidence="4" key="1">
    <citation type="submission" date="2020-10" db="EMBL/GenBank/DDBJ databases">
        <authorList>
            <person name="Gilroy R."/>
        </authorList>
    </citation>
    <scope>NUCLEOTIDE SEQUENCE</scope>
    <source>
        <strain evidence="4">ChiSjej1B19-7085</strain>
    </source>
</reference>